<dbReference type="InterPro" id="IPR009061">
    <property type="entry name" value="DNA-bd_dom_put_sf"/>
</dbReference>
<evidence type="ECO:0000256" key="2">
    <source>
        <dbReference type="ARBA" id="ARBA00023015"/>
    </source>
</evidence>
<dbReference type="InterPro" id="IPR000551">
    <property type="entry name" value="MerR-type_HTH_dom"/>
</dbReference>
<keyword evidence="7" id="KW-1185">Reference proteome</keyword>
<proteinExistence type="predicted"/>
<comment type="caution">
    <text evidence="6">The sequence shown here is derived from an EMBL/GenBank/DDBJ whole genome shotgun (WGS) entry which is preliminary data.</text>
</comment>
<gene>
    <name evidence="6" type="ORF">EBN03_30585</name>
</gene>
<name>A0A3M2KVD8_9NOCA</name>
<evidence type="ECO:0000313" key="6">
    <source>
        <dbReference type="EMBL" id="RMI28400.1"/>
    </source>
</evidence>
<dbReference type="Proteomes" id="UP000279275">
    <property type="component" value="Unassembled WGS sequence"/>
</dbReference>
<keyword evidence="2" id="KW-0805">Transcription regulation</keyword>
<dbReference type="PROSITE" id="PS50937">
    <property type="entry name" value="HTH_MERR_2"/>
    <property type="match status" value="1"/>
</dbReference>
<dbReference type="InterPro" id="IPR047057">
    <property type="entry name" value="MerR_fam"/>
</dbReference>
<dbReference type="Gene3D" id="1.10.1660.10">
    <property type="match status" value="1"/>
</dbReference>
<dbReference type="SUPFAM" id="SSF46955">
    <property type="entry name" value="Putative DNA-binding domain"/>
    <property type="match status" value="1"/>
</dbReference>
<evidence type="ECO:0000313" key="7">
    <source>
        <dbReference type="Proteomes" id="UP000279275"/>
    </source>
</evidence>
<evidence type="ECO:0000259" key="5">
    <source>
        <dbReference type="PROSITE" id="PS50937"/>
    </source>
</evidence>
<dbReference type="PANTHER" id="PTHR30204">
    <property type="entry name" value="REDOX-CYCLING DRUG-SENSING TRANSCRIPTIONAL ACTIVATOR SOXR"/>
    <property type="match status" value="1"/>
</dbReference>
<evidence type="ECO:0000256" key="3">
    <source>
        <dbReference type="ARBA" id="ARBA00023125"/>
    </source>
</evidence>
<evidence type="ECO:0000256" key="4">
    <source>
        <dbReference type="ARBA" id="ARBA00023163"/>
    </source>
</evidence>
<dbReference type="PANTHER" id="PTHR30204:SF69">
    <property type="entry name" value="MERR-FAMILY TRANSCRIPTIONAL REGULATOR"/>
    <property type="match status" value="1"/>
</dbReference>
<protein>
    <submittedName>
        <fullName evidence="6">MerR family transcriptional regulator</fullName>
    </submittedName>
</protein>
<evidence type="ECO:0000256" key="1">
    <source>
        <dbReference type="ARBA" id="ARBA00022491"/>
    </source>
</evidence>
<organism evidence="6 7">
    <name type="scientific">Nocardia stercoris</name>
    <dbReference type="NCBI Taxonomy" id="2483361"/>
    <lineage>
        <taxon>Bacteria</taxon>
        <taxon>Bacillati</taxon>
        <taxon>Actinomycetota</taxon>
        <taxon>Actinomycetes</taxon>
        <taxon>Mycobacteriales</taxon>
        <taxon>Nocardiaceae</taxon>
        <taxon>Nocardia</taxon>
    </lineage>
</organism>
<accession>A0A3M2KVD8</accession>
<dbReference type="Pfam" id="PF13411">
    <property type="entry name" value="MerR_1"/>
    <property type="match status" value="1"/>
</dbReference>
<keyword evidence="1" id="KW-0678">Repressor</keyword>
<sequence length="144" mass="15926">MVTTVQELRIGDAAAELGIEAHVLRHWESVGLLHPERSPSGHRSYTPNVLDRCRMILILQRTGLSLAQIRELGSSAHDERLRLIAGKRAEISRRLALLRATDRFLAHLAECRHPVIAECPECSAFTRADRGAGSRVPTPRAVAP</sequence>
<dbReference type="AlphaFoldDB" id="A0A3M2KVD8"/>
<dbReference type="EMBL" id="RFFH01000022">
    <property type="protein sequence ID" value="RMI28400.1"/>
    <property type="molecule type" value="Genomic_DNA"/>
</dbReference>
<keyword evidence="3" id="KW-0238">DNA-binding</keyword>
<feature type="domain" description="HTH merR-type" evidence="5">
    <location>
        <begin position="7"/>
        <end position="75"/>
    </location>
</feature>
<keyword evidence="4" id="KW-0804">Transcription</keyword>
<dbReference type="CDD" id="cd00592">
    <property type="entry name" value="HTH_MerR-like"/>
    <property type="match status" value="1"/>
</dbReference>
<dbReference type="GO" id="GO:0003677">
    <property type="term" value="F:DNA binding"/>
    <property type="evidence" value="ECO:0007669"/>
    <property type="project" value="UniProtKB-KW"/>
</dbReference>
<dbReference type="GO" id="GO:0003700">
    <property type="term" value="F:DNA-binding transcription factor activity"/>
    <property type="evidence" value="ECO:0007669"/>
    <property type="project" value="InterPro"/>
</dbReference>
<dbReference type="SMART" id="SM00422">
    <property type="entry name" value="HTH_MERR"/>
    <property type="match status" value="1"/>
</dbReference>
<reference evidence="6 7" key="1">
    <citation type="submission" date="2018-10" db="EMBL/GenBank/DDBJ databases">
        <title>Isolation from cow dung.</title>
        <authorList>
            <person name="Ling L."/>
        </authorList>
    </citation>
    <scope>NUCLEOTIDE SEQUENCE [LARGE SCALE GENOMIC DNA]</scope>
    <source>
        <strain evidence="6 7">NEAU-LL90</strain>
    </source>
</reference>